<dbReference type="GO" id="GO:0004185">
    <property type="term" value="F:serine-type carboxypeptidase activity"/>
    <property type="evidence" value="ECO:0007669"/>
    <property type="project" value="InterPro"/>
</dbReference>
<evidence type="ECO:0000256" key="2">
    <source>
        <dbReference type="ARBA" id="ARBA00022645"/>
    </source>
</evidence>
<proteinExistence type="inferred from homology"/>
<evidence type="ECO:0000313" key="6">
    <source>
        <dbReference type="EMBL" id="WWC64373.1"/>
    </source>
</evidence>
<dbReference type="AlphaFoldDB" id="A0AAJ8MK72"/>
<dbReference type="EMBL" id="CP144538">
    <property type="protein sequence ID" value="WWC64373.1"/>
    <property type="molecule type" value="Genomic_DNA"/>
</dbReference>
<dbReference type="GeneID" id="28970083"/>
<dbReference type="SUPFAM" id="SSF53474">
    <property type="entry name" value="alpha/beta-Hydrolases"/>
    <property type="match status" value="1"/>
</dbReference>
<reference evidence="6" key="1">
    <citation type="submission" date="2013-07" db="EMBL/GenBank/DDBJ databases">
        <authorList>
            <consortium name="The Broad Institute Genome Sequencing Platform"/>
            <person name="Cuomo C."/>
            <person name="Litvintseva A."/>
            <person name="Chen Y."/>
            <person name="Heitman J."/>
            <person name="Sun S."/>
            <person name="Springer D."/>
            <person name="Dromer F."/>
            <person name="Young S.K."/>
            <person name="Zeng Q."/>
            <person name="Gargeya S."/>
            <person name="Fitzgerald M."/>
            <person name="Abouelleil A."/>
            <person name="Alvarado L."/>
            <person name="Berlin A.M."/>
            <person name="Chapman S.B."/>
            <person name="Dewar J."/>
            <person name="Goldberg J."/>
            <person name="Griggs A."/>
            <person name="Gujja S."/>
            <person name="Hansen M."/>
            <person name="Howarth C."/>
            <person name="Imamovic A."/>
            <person name="Larimer J."/>
            <person name="McCowan C."/>
            <person name="Murphy C."/>
            <person name="Pearson M."/>
            <person name="Priest M."/>
            <person name="Roberts A."/>
            <person name="Saif S."/>
            <person name="Shea T."/>
            <person name="Sykes S."/>
            <person name="Wortman J."/>
            <person name="Nusbaum C."/>
            <person name="Birren B."/>
        </authorList>
    </citation>
    <scope>NUCLEOTIDE SEQUENCE</scope>
    <source>
        <strain evidence="6">CBS 10117</strain>
    </source>
</reference>
<dbReference type="Gene3D" id="1.10.287.410">
    <property type="match status" value="1"/>
</dbReference>
<evidence type="ECO:0000313" key="7">
    <source>
        <dbReference type="Proteomes" id="UP000078595"/>
    </source>
</evidence>
<dbReference type="PANTHER" id="PTHR11802:SF201">
    <property type="entry name" value="CARBOXYPEPTIDASE"/>
    <property type="match status" value="1"/>
</dbReference>
<keyword evidence="4" id="KW-0378">Hydrolase</keyword>
<organism evidence="6 7">
    <name type="scientific">Kwoniella dejecticola CBS 10117</name>
    <dbReference type="NCBI Taxonomy" id="1296121"/>
    <lineage>
        <taxon>Eukaryota</taxon>
        <taxon>Fungi</taxon>
        <taxon>Dikarya</taxon>
        <taxon>Basidiomycota</taxon>
        <taxon>Agaricomycotina</taxon>
        <taxon>Tremellomycetes</taxon>
        <taxon>Tremellales</taxon>
        <taxon>Cryptococcaceae</taxon>
        <taxon>Kwoniella</taxon>
    </lineage>
</organism>
<name>A0AAJ8MK72_9TREE</name>
<sequence>MVLAALIPFLFTYTTRHTDTLEVTHVRNLNCGAGDNTVTNGYVHLQNGHMFFSLFEGKNEAKDNGLVIQFEGGPGATAFDYPFIGAGPCQLTPDGEPSLSGLSPSPHPWTDHANLLVVDYPIGTGWSYNTSEQNPASTSDKAAEEFDDFLQVILKQWRQFQSQPLIMSTLSYGGTTGAHIAATVLKRNNAVKDQLFPRRVIKQFDQLIFGNPFADAMSEIYTQWDVLCDSEPKAYNQTVCNNMRNNLTICLDKLRYLDEVESTQELRKDAIQHCVQSPELRFEAPAYNRYHRSRPKCWPPNTCFWWMDKLTEMMNSQETRDWLGITQDVERWWYAGPAMFRFINTADVLQSAYKLLRPVLESGTRLLVHSGMEDTMVMPSGTASWMRRLPNPQLKAFRSSETRQVSNELMTGTVINPGSDYSLISVKEAGHIVIETHPAVLQAMVKEAVKGENYDPSR</sequence>
<dbReference type="RefSeq" id="XP_018260669.2">
    <property type="nucleotide sequence ID" value="XM_018409666.2"/>
</dbReference>
<keyword evidence="3" id="KW-0645">Protease</keyword>
<evidence type="ECO:0000256" key="1">
    <source>
        <dbReference type="ARBA" id="ARBA00009431"/>
    </source>
</evidence>
<dbReference type="KEGG" id="kdj:28970083"/>
<dbReference type="Proteomes" id="UP000078595">
    <property type="component" value="Chromosome 9"/>
</dbReference>
<dbReference type="InterPro" id="IPR001563">
    <property type="entry name" value="Peptidase_S10"/>
</dbReference>
<accession>A0AAJ8MK72</accession>
<dbReference type="GO" id="GO:0006508">
    <property type="term" value="P:proteolysis"/>
    <property type="evidence" value="ECO:0007669"/>
    <property type="project" value="UniProtKB-KW"/>
</dbReference>
<reference evidence="6" key="2">
    <citation type="submission" date="2024-02" db="EMBL/GenBank/DDBJ databases">
        <title>Comparative genomics of Cryptococcus and Kwoniella reveals pathogenesis evolution and contrasting modes of karyotype evolution via chromosome fusion or intercentromeric recombination.</title>
        <authorList>
            <person name="Coelho M.A."/>
            <person name="David-Palma M."/>
            <person name="Shea T."/>
            <person name="Bowers K."/>
            <person name="McGinley-Smith S."/>
            <person name="Mohammad A.W."/>
            <person name="Gnirke A."/>
            <person name="Yurkov A.M."/>
            <person name="Nowrousian M."/>
            <person name="Sun S."/>
            <person name="Cuomo C.A."/>
            <person name="Heitman J."/>
        </authorList>
    </citation>
    <scope>NUCLEOTIDE SEQUENCE</scope>
    <source>
        <strain evidence="6">CBS 10117</strain>
    </source>
</reference>
<dbReference type="Gene3D" id="3.40.50.1820">
    <property type="entry name" value="alpha/beta hydrolase"/>
    <property type="match status" value="1"/>
</dbReference>
<gene>
    <name evidence="6" type="ORF">I303_106983</name>
</gene>
<evidence type="ECO:0000256" key="5">
    <source>
        <dbReference type="ARBA" id="ARBA00023180"/>
    </source>
</evidence>
<dbReference type="Pfam" id="PF00450">
    <property type="entry name" value="Peptidase_S10"/>
    <property type="match status" value="1"/>
</dbReference>
<keyword evidence="7" id="KW-1185">Reference proteome</keyword>
<evidence type="ECO:0000256" key="4">
    <source>
        <dbReference type="ARBA" id="ARBA00022801"/>
    </source>
</evidence>
<evidence type="ECO:0000256" key="3">
    <source>
        <dbReference type="ARBA" id="ARBA00022670"/>
    </source>
</evidence>
<protein>
    <submittedName>
        <fullName evidence="6">Uncharacterized protein</fullName>
    </submittedName>
</protein>
<keyword evidence="2" id="KW-0121">Carboxypeptidase</keyword>
<comment type="similarity">
    <text evidence="1">Belongs to the peptidase S10 family.</text>
</comment>
<dbReference type="InterPro" id="IPR029058">
    <property type="entry name" value="AB_hydrolase_fold"/>
</dbReference>
<keyword evidence="5" id="KW-0325">Glycoprotein</keyword>
<dbReference type="PANTHER" id="PTHR11802">
    <property type="entry name" value="SERINE PROTEASE FAMILY S10 SERINE CARBOXYPEPTIDASE"/>
    <property type="match status" value="1"/>
</dbReference>